<dbReference type="Proteomes" id="UP001146120">
    <property type="component" value="Unassembled WGS sequence"/>
</dbReference>
<keyword evidence="2" id="KW-1185">Reference proteome</keyword>
<protein>
    <submittedName>
        <fullName evidence="1">Uncharacterized protein</fullName>
    </submittedName>
</protein>
<comment type="caution">
    <text evidence="1">The sequence shown here is derived from an EMBL/GenBank/DDBJ whole genome shotgun (WGS) entry which is preliminary data.</text>
</comment>
<evidence type="ECO:0000313" key="2">
    <source>
        <dbReference type="Proteomes" id="UP001146120"/>
    </source>
</evidence>
<name>A0AAV2YYA4_9STRA</name>
<sequence length="173" mass="19653">MRANGPLQQRWCRIPMGSTCQCGDAVVFRRTLSYSIPRQRRRSWLNYGCWISVIQCSLRLCKDAWISGALLSPWEMMFGKAKKGKYEIWGALAASILCRSNTVEVVKAIRSRKVTRQDNSPLIPRRIPRSTMCVASFARPTPSKLGALLPPCCCDWTSGSLPMPDLDMWKKLR</sequence>
<reference evidence="1" key="1">
    <citation type="submission" date="2022-11" db="EMBL/GenBank/DDBJ databases">
        <authorList>
            <person name="Morgan W.R."/>
            <person name="Tartar A."/>
        </authorList>
    </citation>
    <scope>NUCLEOTIDE SEQUENCE</scope>
    <source>
        <strain evidence="1">ARSEF 373</strain>
    </source>
</reference>
<accession>A0AAV2YYA4</accession>
<evidence type="ECO:0000313" key="1">
    <source>
        <dbReference type="EMBL" id="DAZ98168.1"/>
    </source>
</evidence>
<dbReference type="EMBL" id="DAKRPA010000114">
    <property type="protein sequence ID" value="DAZ98168.1"/>
    <property type="molecule type" value="Genomic_DNA"/>
</dbReference>
<gene>
    <name evidence="1" type="ORF">N0F65_005634</name>
</gene>
<dbReference type="AlphaFoldDB" id="A0AAV2YYA4"/>
<proteinExistence type="predicted"/>
<organism evidence="1 2">
    <name type="scientific">Lagenidium giganteum</name>
    <dbReference type="NCBI Taxonomy" id="4803"/>
    <lineage>
        <taxon>Eukaryota</taxon>
        <taxon>Sar</taxon>
        <taxon>Stramenopiles</taxon>
        <taxon>Oomycota</taxon>
        <taxon>Peronosporomycetes</taxon>
        <taxon>Pythiales</taxon>
        <taxon>Pythiaceae</taxon>
    </lineage>
</organism>
<reference evidence="1" key="2">
    <citation type="journal article" date="2023" name="Microbiol Resour">
        <title>Decontamination and Annotation of the Draft Genome Sequence of the Oomycete Lagenidium giganteum ARSEF 373.</title>
        <authorList>
            <person name="Morgan W.R."/>
            <person name="Tartar A."/>
        </authorList>
    </citation>
    <scope>NUCLEOTIDE SEQUENCE</scope>
    <source>
        <strain evidence="1">ARSEF 373</strain>
    </source>
</reference>